<dbReference type="OrthoDB" id="9806626at2"/>
<evidence type="ECO:0000256" key="6">
    <source>
        <dbReference type="HAMAP-Rule" id="MF_01333"/>
    </source>
</evidence>
<protein>
    <recommendedName>
        <fullName evidence="4 6">Large ribosomal subunit protein uL5</fullName>
    </recommendedName>
</protein>
<dbReference type="PIRSF" id="PIRSF002161">
    <property type="entry name" value="Ribosomal_L5"/>
    <property type="match status" value="1"/>
</dbReference>
<dbReference type="RefSeq" id="WP_020376685.1">
    <property type="nucleotide sequence ID" value="NZ_LGRO01000002.1"/>
</dbReference>
<accession>A0A1R0IL17</accession>
<dbReference type="EMBL" id="PXYX01000006">
    <property type="protein sequence ID" value="PSR28444.1"/>
    <property type="molecule type" value="Genomic_DNA"/>
</dbReference>
<name>A0A1R0IL17_SULTH</name>
<evidence type="ECO:0000259" key="9">
    <source>
        <dbReference type="Pfam" id="PF00673"/>
    </source>
</evidence>
<keyword evidence="6" id="KW-0694">RNA-binding</keyword>
<sequence>MAVVSELKERYEKEVVPRLQERFKYKNPMNVPRLVKVVINMGVGDSIGNPKLLEAAVNDLATITGQKPLVTRARKSIASFKVREGMPIGTKVTLRGQRMYDFVEKLFFMALPRVRDFRGVSTKGFDGRGNYTLGIREQIIFPEIEYDKVEKVRGMDVTLVTSAETDEEAKELLTLLGMPFTPQR</sequence>
<dbReference type="HAMAP" id="MF_01333_B">
    <property type="entry name" value="Ribosomal_uL5_B"/>
    <property type="match status" value="1"/>
</dbReference>
<comment type="similarity">
    <text evidence="1 6 7">Belongs to the universal ribosomal protein uL5 family.</text>
</comment>
<keyword evidence="3 6" id="KW-0687">Ribonucleoprotein</keyword>
<gene>
    <name evidence="6" type="primary">rplE</name>
    <name evidence="10" type="ORF">C7B47_04560</name>
</gene>
<reference evidence="10 11" key="1">
    <citation type="journal article" date="2014" name="BMC Genomics">
        <title>Comparison of environmental and isolate Sulfobacillus genomes reveals diverse carbon, sulfur, nitrogen, and hydrogen metabolisms.</title>
        <authorList>
            <person name="Justice N.B."/>
            <person name="Norman A."/>
            <person name="Brown C.T."/>
            <person name="Singh A."/>
            <person name="Thomas B.C."/>
            <person name="Banfield J.F."/>
        </authorList>
    </citation>
    <scope>NUCLEOTIDE SEQUENCE [LARGE SCALE GENOMIC DNA]</scope>
    <source>
        <strain evidence="10">AMDSBA5</strain>
    </source>
</reference>
<dbReference type="InterPro" id="IPR002132">
    <property type="entry name" value="Ribosomal_uL5"/>
</dbReference>
<dbReference type="InterPro" id="IPR031309">
    <property type="entry name" value="Ribosomal_uL5_C"/>
</dbReference>
<evidence type="ECO:0000259" key="8">
    <source>
        <dbReference type="Pfam" id="PF00281"/>
    </source>
</evidence>
<dbReference type="Pfam" id="PF00673">
    <property type="entry name" value="Ribosomal_L5_C"/>
    <property type="match status" value="1"/>
</dbReference>
<dbReference type="Proteomes" id="UP000242705">
    <property type="component" value="Unassembled WGS sequence"/>
</dbReference>
<comment type="caution">
    <text evidence="10">The sequence shown here is derived from an EMBL/GenBank/DDBJ whole genome shotgun (WGS) entry which is preliminary data.</text>
</comment>
<dbReference type="NCBIfam" id="NF000585">
    <property type="entry name" value="PRK00010.1"/>
    <property type="match status" value="1"/>
</dbReference>
<dbReference type="GO" id="GO:0000049">
    <property type="term" value="F:tRNA binding"/>
    <property type="evidence" value="ECO:0007669"/>
    <property type="project" value="UniProtKB-UniRule"/>
</dbReference>
<comment type="function">
    <text evidence="5">This is one of the proteins that bind and probably mediate the attachment of the 5S RNA into the large ribosomal subunit, where it forms part of the central protuberance. In the 70S ribosome it contacts protein S13 of the 30S subunit (bridge B1b), connecting the 2 subunits; this bridge is implicated in subunit movement. Contacts the P site tRNA; the 5S rRNA and some of its associated proteins might help stabilize positioning of ribosome-bound tRNAs.</text>
</comment>
<keyword evidence="6" id="KW-0820">tRNA-binding</keyword>
<dbReference type="PANTHER" id="PTHR11994">
    <property type="entry name" value="60S RIBOSOMAL PROTEIN L11-RELATED"/>
    <property type="match status" value="1"/>
</dbReference>
<evidence type="ECO:0000256" key="3">
    <source>
        <dbReference type="ARBA" id="ARBA00023274"/>
    </source>
</evidence>
<evidence type="ECO:0000256" key="7">
    <source>
        <dbReference type="RuleBase" id="RU003930"/>
    </source>
</evidence>
<dbReference type="InterPro" id="IPR022803">
    <property type="entry name" value="Ribosomal_uL5_dom_sf"/>
</dbReference>
<evidence type="ECO:0000256" key="1">
    <source>
        <dbReference type="ARBA" id="ARBA00008553"/>
    </source>
</evidence>
<proteinExistence type="inferred from homology"/>
<dbReference type="PROSITE" id="PS00358">
    <property type="entry name" value="RIBOSOMAL_L5"/>
    <property type="match status" value="1"/>
</dbReference>
<dbReference type="GO" id="GO:0019843">
    <property type="term" value="F:rRNA binding"/>
    <property type="evidence" value="ECO:0007669"/>
    <property type="project" value="UniProtKB-UniRule"/>
</dbReference>
<evidence type="ECO:0000256" key="5">
    <source>
        <dbReference type="ARBA" id="ARBA00058604"/>
    </source>
</evidence>
<dbReference type="Pfam" id="PF00281">
    <property type="entry name" value="Ribosomal_L5"/>
    <property type="match status" value="1"/>
</dbReference>
<comment type="function">
    <text evidence="6">This is 1 of the proteins that bind and probably mediate the attachment of the 5S RNA into the large ribosomal subunit, where it forms part of the central protuberance. In the 70S ribosome it contacts protein S13 of the 30S subunit (bridge B1b), connecting the 2 subunits; this bridge is implicated in subunit movement. Contacts the P site tRNA; the 5S rRNA and some of its associated proteins might help stabilize positioning of ribosome-bound tRNAs.</text>
</comment>
<evidence type="ECO:0000313" key="10">
    <source>
        <dbReference type="EMBL" id="PSR28444.1"/>
    </source>
</evidence>
<dbReference type="Gene3D" id="3.30.1440.10">
    <property type="match status" value="1"/>
</dbReference>
<dbReference type="InterPro" id="IPR020929">
    <property type="entry name" value="Ribosomal_uL5_CS"/>
</dbReference>
<comment type="subunit">
    <text evidence="6">Part of the 50S ribosomal subunit; part of the 5S rRNA/L5/L18/L25 subcomplex. Contacts the 5S rRNA and the P site tRNA. Forms a bridge to the 30S subunit in the 70S ribosome.</text>
</comment>
<dbReference type="GO" id="GO:1990904">
    <property type="term" value="C:ribonucleoprotein complex"/>
    <property type="evidence" value="ECO:0007669"/>
    <property type="project" value="UniProtKB-KW"/>
</dbReference>
<dbReference type="GO" id="GO:0006412">
    <property type="term" value="P:translation"/>
    <property type="evidence" value="ECO:0007669"/>
    <property type="project" value="UniProtKB-UniRule"/>
</dbReference>
<keyword evidence="2 6" id="KW-0689">Ribosomal protein</keyword>
<evidence type="ECO:0000256" key="4">
    <source>
        <dbReference type="ARBA" id="ARBA00035245"/>
    </source>
</evidence>
<dbReference type="AlphaFoldDB" id="A0A1R0IL17"/>
<feature type="domain" description="Large ribosomal subunit protein uL5 C-terminal" evidence="9">
    <location>
        <begin position="87"/>
        <end position="180"/>
    </location>
</feature>
<evidence type="ECO:0000313" key="11">
    <source>
        <dbReference type="Proteomes" id="UP000242705"/>
    </source>
</evidence>
<evidence type="ECO:0000256" key="2">
    <source>
        <dbReference type="ARBA" id="ARBA00022980"/>
    </source>
</evidence>
<dbReference type="InterPro" id="IPR031310">
    <property type="entry name" value="Ribosomal_uL5_N"/>
</dbReference>
<keyword evidence="6" id="KW-0699">rRNA-binding</keyword>
<dbReference type="InterPro" id="IPR020930">
    <property type="entry name" value="Ribosomal_uL5_bac-type"/>
</dbReference>
<dbReference type="GO" id="GO:0005840">
    <property type="term" value="C:ribosome"/>
    <property type="evidence" value="ECO:0007669"/>
    <property type="project" value="UniProtKB-KW"/>
</dbReference>
<feature type="domain" description="Large ribosomal subunit protein uL5 N-terminal" evidence="8">
    <location>
        <begin position="27"/>
        <end position="83"/>
    </location>
</feature>
<dbReference type="SUPFAM" id="SSF55282">
    <property type="entry name" value="RL5-like"/>
    <property type="match status" value="1"/>
</dbReference>
<dbReference type="FunFam" id="3.30.1440.10:FF:000001">
    <property type="entry name" value="50S ribosomal protein L5"/>
    <property type="match status" value="1"/>
</dbReference>
<dbReference type="GO" id="GO:0003735">
    <property type="term" value="F:structural constituent of ribosome"/>
    <property type="evidence" value="ECO:0007669"/>
    <property type="project" value="InterPro"/>
</dbReference>
<organism evidence="10 11">
    <name type="scientific">Sulfobacillus thermosulfidooxidans</name>
    <dbReference type="NCBI Taxonomy" id="28034"/>
    <lineage>
        <taxon>Bacteria</taxon>
        <taxon>Bacillati</taxon>
        <taxon>Bacillota</taxon>
        <taxon>Clostridia</taxon>
        <taxon>Eubacteriales</taxon>
        <taxon>Clostridiales Family XVII. Incertae Sedis</taxon>
        <taxon>Sulfobacillus</taxon>
    </lineage>
</organism>